<evidence type="ECO:0000256" key="1">
    <source>
        <dbReference type="SAM" id="MobiDB-lite"/>
    </source>
</evidence>
<feature type="compositionally biased region" description="Low complexity" evidence="1">
    <location>
        <begin position="61"/>
        <end position="73"/>
    </location>
</feature>
<organism evidence="2 3">
    <name type="scientific">Lentinus brumalis</name>
    <dbReference type="NCBI Taxonomy" id="2498619"/>
    <lineage>
        <taxon>Eukaryota</taxon>
        <taxon>Fungi</taxon>
        <taxon>Dikarya</taxon>
        <taxon>Basidiomycota</taxon>
        <taxon>Agaricomycotina</taxon>
        <taxon>Agaricomycetes</taxon>
        <taxon>Polyporales</taxon>
        <taxon>Polyporaceae</taxon>
        <taxon>Lentinus</taxon>
    </lineage>
</organism>
<name>A0A371DKD6_9APHY</name>
<reference evidence="2 3" key="1">
    <citation type="journal article" date="2018" name="Biotechnol. Biofuels">
        <title>Integrative visual omics of the white-rot fungus Polyporus brumalis exposes the biotechnological potential of its oxidative enzymes for delignifying raw plant biomass.</title>
        <authorList>
            <person name="Miyauchi S."/>
            <person name="Rancon A."/>
            <person name="Drula E."/>
            <person name="Hage H."/>
            <person name="Chaduli D."/>
            <person name="Favel A."/>
            <person name="Grisel S."/>
            <person name="Henrissat B."/>
            <person name="Herpoel-Gimbert I."/>
            <person name="Ruiz-Duenas F.J."/>
            <person name="Chevret D."/>
            <person name="Hainaut M."/>
            <person name="Lin J."/>
            <person name="Wang M."/>
            <person name="Pangilinan J."/>
            <person name="Lipzen A."/>
            <person name="Lesage-Meessen L."/>
            <person name="Navarro D."/>
            <person name="Riley R."/>
            <person name="Grigoriev I.V."/>
            <person name="Zhou S."/>
            <person name="Raouche S."/>
            <person name="Rosso M.N."/>
        </authorList>
    </citation>
    <scope>NUCLEOTIDE SEQUENCE [LARGE SCALE GENOMIC DNA]</scope>
    <source>
        <strain evidence="2 3">BRFM 1820</strain>
    </source>
</reference>
<dbReference type="OrthoDB" id="2423701at2759"/>
<dbReference type="EMBL" id="KZ857388">
    <property type="protein sequence ID" value="RDX52976.1"/>
    <property type="molecule type" value="Genomic_DNA"/>
</dbReference>
<dbReference type="Proteomes" id="UP000256964">
    <property type="component" value="Unassembled WGS sequence"/>
</dbReference>
<accession>A0A371DKD6</accession>
<proteinExistence type="predicted"/>
<evidence type="ECO:0000313" key="2">
    <source>
        <dbReference type="EMBL" id="RDX52976.1"/>
    </source>
</evidence>
<sequence>MFYVYRVLDHRGRLLSIVNQQSLSDTTSAHVHGPRSKRSPRSGRASRRPGRSCEAGRRAGRGSASQSSSVARTVRAKAPVLPATADPKAGVSVLGSDPRKIDVLGALMGLDMQGYSGEEGSDEPPLA</sequence>
<gene>
    <name evidence="2" type="ORF">OH76DRAFT_60300</name>
</gene>
<evidence type="ECO:0000313" key="3">
    <source>
        <dbReference type="Proteomes" id="UP000256964"/>
    </source>
</evidence>
<feature type="region of interest" description="Disordered" evidence="1">
    <location>
        <begin position="22"/>
        <end position="90"/>
    </location>
</feature>
<protein>
    <submittedName>
        <fullName evidence="2">Uncharacterized protein</fullName>
    </submittedName>
</protein>
<dbReference type="AlphaFoldDB" id="A0A371DKD6"/>
<feature type="compositionally biased region" description="Basic residues" evidence="1">
    <location>
        <begin position="32"/>
        <end position="50"/>
    </location>
</feature>
<keyword evidence="3" id="KW-1185">Reference proteome</keyword>